<evidence type="ECO:0000313" key="3">
    <source>
        <dbReference type="EMBL" id="KAF0735501.1"/>
    </source>
</evidence>
<evidence type="ECO:0000256" key="1">
    <source>
        <dbReference type="ARBA" id="ARBA00022737"/>
    </source>
</evidence>
<dbReference type="Pfam" id="PF13181">
    <property type="entry name" value="TPR_8"/>
    <property type="match status" value="1"/>
</dbReference>
<sequence length="675" mass="77138">MASLSAAVDPAKATDGLTLAYLRRFISTVGGRSKLEGLSTLEVSKRFLAPGTRSLFQSFPPLDDEKRPAEWYICHSWSGNFLDVIDAVETLVPSTLSSIWLRFIHFPPHAPPSSLQEVISSIPHVAVVWQDGLLLDTWCLVELFLAATTTEVKVLPVRSNVLFDQPPLEVYKSFMEAVDTISFAASHSEDKEALEAAFPDLEIREIQSVLEEWISQYVHDEIEEIPSPTEQAQAWYEWGLLLHESFDWDAAEAPYERALLVFDPDSREAMRTEMQLAMVHCMQKKPQDAWETPLKNLLKRQQRLWGDRDDDAVESMVSLAYVYSESGQPALALPVLDKALEIRWKQLGPSDVKTLHVMDLLAGQYFLVHRYANAAQLYSLCLEQYKTMFGENHNQTLTCQSNLASVYMSQGHFSKAQPLLVKCLEMDIATHGLDDPVTMVSMIHVAEAHRCLGELMQAEWLVLLMWDRAKTLHGESSELALIGLAELGLVYMNQKTKDAADCLEQAFSQRKHLNPQASTTLRSLYHWYFYLVDHMRFESLSNIAMLEQHLKDLHCYSETWRGERCHGCTNEIRGVLASCPECPAVTWQYCSACVKKRRTMCSHKTPFMLQKPPPRFLQEQRLELLVMTQQETLLDQYLQQYQAYCDAHHVPLAERVMQDQTIVPCGCFSWLQFRH</sequence>
<keyword evidence="4" id="KW-1185">Reference proteome</keyword>
<dbReference type="EMBL" id="VJMJ01000096">
    <property type="protein sequence ID" value="KAF0735501.1"/>
    <property type="molecule type" value="Genomic_DNA"/>
</dbReference>
<comment type="caution">
    <text evidence="3">The sequence shown here is derived from an EMBL/GenBank/DDBJ whole genome shotgun (WGS) entry which is preliminary data.</text>
</comment>
<keyword evidence="2" id="KW-0802">TPR repeat</keyword>
<evidence type="ECO:0000313" key="4">
    <source>
        <dbReference type="Proteomes" id="UP000481153"/>
    </source>
</evidence>
<proteinExistence type="predicted"/>
<dbReference type="VEuPathDB" id="FungiDB:AeMF1_011260"/>
<accession>A0A6G0X6J5</accession>
<dbReference type="Pfam" id="PF13424">
    <property type="entry name" value="TPR_12"/>
    <property type="match status" value="1"/>
</dbReference>
<dbReference type="Proteomes" id="UP000481153">
    <property type="component" value="Unassembled WGS sequence"/>
</dbReference>
<dbReference type="InterPro" id="IPR011990">
    <property type="entry name" value="TPR-like_helical_dom_sf"/>
</dbReference>
<dbReference type="SMART" id="SM00028">
    <property type="entry name" value="TPR"/>
    <property type="match status" value="4"/>
</dbReference>
<gene>
    <name evidence="3" type="ORF">Ae201684_008068</name>
</gene>
<reference evidence="3 4" key="1">
    <citation type="submission" date="2019-07" db="EMBL/GenBank/DDBJ databases">
        <title>Genomics analysis of Aphanomyces spp. identifies a new class of oomycete effector associated with host adaptation.</title>
        <authorList>
            <person name="Gaulin E."/>
        </authorList>
    </citation>
    <scope>NUCLEOTIDE SEQUENCE [LARGE SCALE GENOMIC DNA]</scope>
    <source>
        <strain evidence="3 4">ATCC 201684</strain>
    </source>
</reference>
<dbReference type="SUPFAM" id="SSF48452">
    <property type="entry name" value="TPR-like"/>
    <property type="match status" value="1"/>
</dbReference>
<organism evidence="3 4">
    <name type="scientific">Aphanomyces euteiches</name>
    <dbReference type="NCBI Taxonomy" id="100861"/>
    <lineage>
        <taxon>Eukaryota</taxon>
        <taxon>Sar</taxon>
        <taxon>Stramenopiles</taxon>
        <taxon>Oomycota</taxon>
        <taxon>Saprolegniomycetes</taxon>
        <taxon>Saprolegniales</taxon>
        <taxon>Verrucalvaceae</taxon>
        <taxon>Aphanomyces</taxon>
    </lineage>
</organism>
<dbReference type="PANTHER" id="PTHR45641">
    <property type="entry name" value="TETRATRICOPEPTIDE REPEAT PROTEIN (AFU_ORTHOLOGUE AFUA_6G03870)"/>
    <property type="match status" value="1"/>
</dbReference>
<keyword evidence="1" id="KW-0677">Repeat</keyword>
<dbReference type="Gene3D" id="1.25.40.10">
    <property type="entry name" value="Tetratricopeptide repeat domain"/>
    <property type="match status" value="2"/>
</dbReference>
<name>A0A6G0X6J5_9STRA</name>
<evidence type="ECO:0000256" key="2">
    <source>
        <dbReference type="ARBA" id="ARBA00022803"/>
    </source>
</evidence>
<protein>
    <submittedName>
        <fullName evidence="3">Uncharacterized protein</fullName>
    </submittedName>
</protein>
<dbReference type="AlphaFoldDB" id="A0A6G0X6J5"/>
<dbReference type="InterPro" id="IPR019734">
    <property type="entry name" value="TPR_rpt"/>
</dbReference>